<comment type="similarity">
    <text evidence="5">Belongs to the HIPP family.</text>
</comment>
<evidence type="ECO:0000256" key="4">
    <source>
        <dbReference type="ARBA" id="ARBA00023289"/>
    </source>
</evidence>
<name>A0A978W4G0_ZIZJJ</name>
<organism evidence="6 7">
    <name type="scientific">Ziziphus jujuba var. spinosa</name>
    <dbReference type="NCBI Taxonomy" id="714518"/>
    <lineage>
        <taxon>Eukaryota</taxon>
        <taxon>Viridiplantae</taxon>
        <taxon>Streptophyta</taxon>
        <taxon>Embryophyta</taxon>
        <taxon>Tracheophyta</taxon>
        <taxon>Spermatophyta</taxon>
        <taxon>Magnoliopsida</taxon>
        <taxon>eudicotyledons</taxon>
        <taxon>Gunneridae</taxon>
        <taxon>Pentapetalae</taxon>
        <taxon>rosids</taxon>
        <taxon>fabids</taxon>
        <taxon>Rosales</taxon>
        <taxon>Rhamnaceae</taxon>
        <taxon>Paliureae</taxon>
        <taxon>Ziziphus</taxon>
    </lineage>
</organism>
<dbReference type="PANTHER" id="PTHR45868">
    <property type="entry name" value="HEAVY METAL-ASSOCIATED ISOPRENYLATED PLANT PROTEIN 33-RELATED"/>
    <property type="match status" value="1"/>
</dbReference>
<evidence type="ECO:0000313" key="6">
    <source>
        <dbReference type="EMBL" id="KAH7546844.1"/>
    </source>
</evidence>
<protein>
    <recommendedName>
        <fullName evidence="8">Heavy metal-associated isoprenylated plant protein 32-like</fullName>
    </recommendedName>
</protein>
<gene>
    <name evidence="6" type="ORF">FEM48_Zijuj01G0244000</name>
</gene>
<dbReference type="GO" id="GO:0046872">
    <property type="term" value="F:metal ion binding"/>
    <property type="evidence" value="ECO:0007669"/>
    <property type="project" value="UniProtKB-KW"/>
</dbReference>
<evidence type="ECO:0000256" key="5">
    <source>
        <dbReference type="ARBA" id="ARBA00024045"/>
    </source>
</evidence>
<evidence type="ECO:0000256" key="2">
    <source>
        <dbReference type="ARBA" id="ARBA00022723"/>
    </source>
</evidence>
<dbReference type="PANTHER" id="PTHR45868:SF35">
    <property type="entry name" value="HYDROXYPROLINE-RICH GLYCOPROTEIN FAMILY PROTEIN"/>
    <property type="match status" value="1"/>
</dbReference>
<dbReference type="InterPro" id="IPR036163">
    <property type="entry name" value="HMA_dom_sf"/>
</dbReference>
<dbReference type="SUPFAM" id="SSF55008">
    <property type="entry name" value="HMA, heavy metal-associated domain"/>
    <property type="match status" value="1"/>
</dbReference>
<comment type="caution">
    <text evidence="6">The sequence shown here is derived from an EMBL/GenBank/DDBJ whole genome shotgun (WGS) entry which is preliminary data.</text>
</comment>
<evidence type="ECO:0000256" key="1">
    <source>
        <dbReference type="ARBA" id="ARBA00022481"/>
    </source>
</evidence>
<keyword evidence="1" id="KW-0488">Methylation</keyword>
<evidence type="ECO:0008006" key="8">
    <source>
        <dbReference type="Google" id="ProtNLM"/>
    </source>
</evidence>
<dbReference type="Gene3D" id="3.30.70.100">
    <property type="match status" value="1"/>
</dbReference>
<evidence type="ECO:0000256" key="3">
    <source>
        <dbReference type="ARBA" id="ARBA00023288"/>
    </source>
</evidence>
<dbReference type="EMBL" id="JAEACU010000001">
    <property type="protein sequence ID" value="KAH7546844.1"/>
    <property type="molecule type" value="Genomic_DNA"/>
</dbReference>
<reference evidence="6" key="1">
    <citation type="journal article" date="2021" name="Front. Plant Sci.">
        <title>Chromosome-Scale Genome Assembly for Chinese Sour Jujube and Insights Into Its Genome Evolution and Domestication Signature.</title>
        <authorList>
            <person name="Shen L.-Y."/>
            <person name="Luo H."/>
            <person name="Wang X.-L."/>
            <person name="Wang X.-M."/>
            <person name="Qiu X.-J."/>
            <person name="Liu H."/>
            <person name="Zhou S.-S."/>
            <person name="Jia K.-H."/>
            <person name="Nie S."/>
            <person name="Bao Y.-T."/>
            <person name="Zhang R.-G."/>
            <person name="Yun Q.-Z."/>
            <person name="Chai Y.-H."/>
            <person name="Lu J.-Y."/>
            <person name="Li Y."/>
            <person name="Zhao S.-W."/>
            <person name="Mao J.-F."/>
            <person name="Jia S.-G."/>
            <person name="Mao Y.-M."/>
        </authorList>
    </citation>
    <scope>NUCLEOTIDE SEQUENCE</scope>
    <source>
        <strain evidence="6">AT0</strain>
        <tissue evidence="6">Leaf</tissue>
    </source>
</reference>
<keyword evidence="2" id="KW-0479">Metal-binding</keyword>
<keyword evidence="3" id="KW-0449">Lipoprotein</keyword>
<sequence length="159" mass="17877">MDFTGYMSCELKLDTKATGWHKTMTKVLKSVKGVSYSIDTQAGIAYVRGKINPDSLLKMLAKAGKHAELLRVYSGKHHQYASARGGQIGYGYYQDPYLYGNGYHQNFYGAPLMEHCHPQSHHYSYYEPTAPPVQGFPQPPPPMDISPFYNPDAHLGFKI</sequence>
<proteinExistence type="inferred from homology"/>
<keyword evidence="4" id="KW-0636">Prenylation</keyword>
<dbReference type="AlphaFoldDB" id="A0A978W4G0"/>
<dbReference type="Proteomes" id="UP000813462">
    <property type="component" value="Unassembled WGS sequence"/>
</dbReference>
<evidence type="ECO:0000313" key="7">
    <source>
        <dbReference type="Proteomes" id="UP000813462"/>
    </source>
</evidence>
<accession>A0A978W4G0</accession>